<feature type="compositionally biased region" description="Low complexity" evidence="1">
    <location>
        <begin position="563"/>
        <end position="573"/>
    </location>
</feature>
<dbReference type="OrthoDB" id="3033067at2759"/>
<feature type="region of interest" description="Disordered" evidence="1">
    <location>
        <begin position="650"/>
        <end position="715"/>
    </location>
</feature>
<proteinExistence type="predicted"/>
<feature type="compositionally biased region" description="Low complexity" evidence="1">
    <location>
        <begin position="396"/>
        <end position="409"/>
    </location>
</feature>
<protein>
    <submittedName>
        <fullName evidence="2">Uncharacterized protein</fullName>
    </submittedName>
</protein>
<feature type="region of interest" description="Disordered" evidence="1">
    <location>
        <begin position="362"/>
        <end position="451"/>
    </location>
</feature>
<feature type="region of interest" description="Disordered" evidence="1">
    <location>
        <begin position="499"/>
        <end position="637"/>
    </location>
</feature>
<feature type="compositionally biased region" description="Pro residues" evidence="1">
    <location>
        <begin position="702"/>
        <end position="715"/>
    </location>
</feature>
<comment type="caution">
    <text evidence="2">The sequence shown here is derived from an EMBL/GenBank/DDBJ whole genome shotgun (WGS) entry which is preliminary data.</text>
</comment>
<dbReference type="EMBL" id="JACAZH010000012">
    <property type="protein sequence ID" value="KAF7353218.1"/>
    <property type="molecule type" value="Genomic_DNA"/>
</dbReference>
<name>A0A8H7CZK5_9AGAR</name>
<dbReference type="Proteomes" id="UP000623467">
    <property type="component" value="Unassembled WGS sequence"/>
</dbReference>
<reference evidence="2" key="1">
    <citation type="submission" date="2020-05" db="EMBL/GenBank/DDBJ databases">
        <title>Mycena genomes resolve the evolution of fungal bioluminescence.</title>
        <authorList>
            <person name="Tsai I.J."/>
        </authorList>
    </citation>
    <scope>NUCLEOTIDE SEQUENCE</scope>
    <source>
        <strain evidence="2">160909Yilan</strain>
    </source>
</reference>
<keyword evidence="3" id="KW-1185">Reference proteome</keyword>
<organism evidence="2 3">
    <name type="scientific">Mycena sanguinolenta</name>
    <dbReference type="NCBI Taxonomy" id="230812"/>
    <lineage>
        <taxon>Eukaryota</taxon>
        <taxon>Fungi</taxon>
        <taxon>Dikarya</taxon>
        <taxon>Basidiomycota</taxon>
        <taxon>Agaricomycotina</taxon>
        <taxon>Agaricomycetes</taxon>
        <taxon>Agaricomycetidae</taxon>
        <taxon>Agaricales</taxon>
        <taxon>Marasmiineae</taxon>
        <taxon>Mycenaceae</taxon>
        <taxon>Mycena</taxon>
    </lineage>
</organism>
<sequence>MGKRKERKPRPRVAKENRRNMRLWADGAREKILRPHLDGYSRARDLGWVAEREYLQKVCNEFHARVDWRLKDHEEPVLRPFDPNAMIEDEELDEAEEVEQRKRVEVLNARIRRWFIYRIARRRRQTAGLDPRKDPFAVLLSKLSGLTAPPKARQAYQQFMRESYADKIAPVVAERWAAARQNNEPDTVGRKEPKAGFRALVAREVFAGLPDAEKTAIAQRAKEEAAQAKTAYEKALKDPPSNAPADRQRCLDALPDFIAPILRGIQDYTGCHSVLLVGGPMPKYGGELRTLHVAYGRSKTAGGEHFPQWDRERFNTNVLKFMVEYLKTAFSPSDCEKAALAVDLDQAKYTIPDVGVDADVDAELSSSSGSSDEDSDESLSDSSLAPPPKKPRKSKTATATTTHTASSSKNGKRKRAAATAGDVAGPERTAGDVAGPEASPPASPIVEGFDPQVAATGLTTVETPMGPVTFPDPTAGIPYARLTLDQQRARNVLRNVELGKLFRKDIGLTPTTAPPAPPAPKPRGSKPAEGKGSAPRRRSQRLANGGAEAAAPLDMDLDTDNQSSPASPPASASEPEIVVRRDSMELDTDGEQSSGWEKELDELEASDMEASAGGGNQEDEDHNTVDNAPSPGARAPDTWIPIAAAAPANVPDAHPLADRGLDPIETPVDAPVISNAAPQDARSPPSSRGLAAENDGDVQMDHPPPPISEPPACPR</sequence>
<gene>
    <name evidence="2" type="ORF">MSAN_01509500</name>
</gene>
<feature type="compositionally biased region" description="Pro residues" evidence="1">
    <location>
        <begin position="512"/>
        <end position="521"/>
    </location>
</feature>
<evidence type="ECO:0000313" key="3">
    <source>
        <dbReference type="Proteomes" id="UP000623467"/>
    </source>
</evidence>
<evidence type="ECO:0000256" key="1">
    <source>
        <dbReference type="SAM" id="MobiDB-lite"/>
    </source>
</evidence>
<accession>A0A8H7CZK5</accession>
<evidence type="ECO:0000313" key="2">
    <source>
        <dbReference type="EMBL" id="KAF7353218.1"/>
    </source>
</evidence>
<dbReference type="AlphaFoldDB" id="A0A8H7CZK5"/>